<dbReference type="RefSeq" id="WP_158708079.1">
    <property type="nucleotide sequence ID" value="NZ_CBDRAA010000041.1"/>
</dbReference>
<accession>A0A0F7FYT5</accession>
<dbReference type="PATRIC" id="fig|408015.6.peg.3911"/>
<name>A0A0F7FYT5_9ACTN</name>
<protein>
    <submittedName>
        <fullName evidence="1">Uncharacterized protein</fullName>
    </submittedName>
</protein>
<gene>
    <name evidence="1" type="ORF">SXIM_38600</name>
</gene>
<reference evidence="1" key="1">
    <citation type="submission" date="2019-08" db="EMBL/GenBank/DDBJ databases">
        <title>Complete genome sequence of a mangrove-derived Streptomyces xiamenensis.</title>
        <authorList>
            <person name="Xu J."/>
        </authorList>
    </citation>
    <scope>NUCLEOTIDE SEQUENCE</scope>
    <source>
        <strain evidence="1">318</strain>
    </source>
</reference>
<dbReference type="HOGENOM" id="CLU_3158555_0_0_11"/>
<dbReference type="EMBL" id="CP009922">
    <property type="protein sequence ID" value="AKG45244.1"/>
    <property type="molecule type" value="Genomic_DNA"/>
</dbReference>
<keyword evidence="2" id="KW-1185">Reference proteome</keyword>
<evidence type="ECO:0000313" key="2">
    <source>
        <dbReference type="Proteomes" id="UP000034034"/>
    </source>
</evidence>
<organism evidence="1 2">
    <name type="scientific">Streptomyces xiamenensis</name>
    <dbReference type="NCBI Taxonomy" id="408015"/>
    <lineage>
        <taxon>Bacteria</taxon>
        <taxon>Bacillati</taxon>
        <taxon>Actinomycetota</taxon>
        <taxon>Actinomycetes</taxon>
        <taxon>Kitasatosporales</taxon>
        <taxon>Streptomycetaceae</taxon>
        <taxon>Streptomyces</taxon>
    </lineage>
</organism>
<evidence type="ECO:0000313" key="1">
    <source>
        <dbReference type="EMBL" id="AKG45244.1"/>
    </source>
</evidence>
<dbReference type="KEGG" id="sxi:SXIM_38600"/>
<proteinExistence type="predicted"/>
<dbReference type="STRING" id="408015.SXIM_38600"/>
<dbReference type="AlphaFoldDB" id="A0A0F7FYT5"/>
<sequence length="48" mass="5533">MRTSTRAQARIRHGWRWLRRVGADAAYGIDAGNAIRHGHQPTQRRRPA</sequence>
<dbReference type="Proteomes" id="UP000034034">
    <property type="component" value="Chromosome"/>
</dbReference>